<dbReference type="EMBL" id="KK365144">
    <property type="protein sequence ID" value="KCZ81380.1"/>
    <property type="molecule type" value="Genomic_DNA"/>
</dbReference>
<protein>
    <recommendedName>
        <fullName evidence="3">GOLD domain-containing protein</fullName>
    </recommendedName>
</protein>
<feature type="chain" id="PRO_5001571892" description="GOLD domain-containing protein" evidence="2">
    <location>
        <begin position="18"/>
        <end position="187"/>
    </location>
</feature>
<proteinExistence type="predicted"/>
<dbReference type="InterPro" id="IPR009038">
    <property type="entry name" value="GOLD_dom"/>
</dbReference>
<reference evidence="4 5" key="2">
    <citation type="submission" date="2014-03" db="EMBL/GenBank/DDBJ databases">
        <title>The Genome Sequence of Anncaliia algerae insect isolate PRA339.</title>
        <authorList>
            <consortium name="The Broad Institute Genome Sequencing Platform"/>
            <consortium name="The Broad Institute Genome Sequencing Center for Infectious Disease"/>
            <person name="Cuomo C."/>
            <person name="Becnel J."/>
            <person name="Sanscrainte N."/>
            <person name="Walker B."/>
            <person name="Young S.K."/>
            <person name="Zeng Q."/>
            <person name="Gargeya S."/>
            <person name="Fitzgerald M."/>
            <person name="Haas B."/>
            <person name="Abouelleil A."/>
            <person name="Alvarado L."/>
            <person name="Arachchi H.M."/>
            <person name="Berlin A.M."/>
            <person name="Chapman S.B."/>
            <person name="Dewar J."/>
            <person name="Goldberg J."/>
            <person name="Griggs A."/>
            <person name="Gujja S."/>
            <person name="Hansen M."/>
            <person name="Howarth C."/>
            <person name="Imamovic A."/>
            <person name="Larimer J."/>
            <person name="McCowan C."/>
            <person name="Murphy C."/>
            <person name="Neiman D."/>
            <person name="Pearson M."/>
            <person name="Priest M."/>
            <person name="Roberts A."/>
            <person name="Saif S."/>
            <person name="Shea T."/>
            <person name="Sisk P."/>
            <person name="Sykes S."/>
            <person name="Wortman J."/>
            <person name="Nusbaum C."/>
            <person name="Birren B."/>
        </authorList>
    </citation>
    <scope>NUCLEOTIDE SEQUENCE [LARGE SCALE GENOMIC DNA]</scope>
    <source>
        <strain evidence="4 5">PRA339</strain>
    </source>
</reference>
<keyword evidence="1" id="KW-0812">Transmembrane</keyword>
<dbReference type="VEuPathDB" id="MicrosporidiaDB:H312_01262"/>
<keyword evidence="5" id="KW-1185">Reference proteome</keyword>
<accession>A0A059F2F6</accession>
<gene>
    <name evidence="4" type="ORF">H312_01262</name>
</gene>
<keyword evidence="1" id="KW-0472">Membrane</keyword>
<name>A0A059F2F6_9MICR</name>
<organism evidence="4 5">
    <name type="scientific">Anncaliia algerae PRA339</name>
    <dbReference type="NCBI Taxonomy" id="1288291"/>
    <lineage>
        <taxon>Eukaryota</taxon>
        <taxon>Fungi</taxon>
        <taxon>Fungi incertae sedis</taxon>
        <taxon>Microsporidia</taxon>
        <taxon>Tubulinosematoidea</taxon>
        <taxon>Tubulinosematidae</taxon>
        <taxon>Anncaliia</taxon>
    </lineage>
</organism>
<feature type="domain" description="GOLD" evidence="3">
    <location>
        <begin position="16"/>
        <end position="173"/>
    </location>
</feature>
<feature type="signal peptide" evidence="2">
    <location>
        <begin position="1"/>
        <end position="17"/>
    </location>
</feature>
<evidence type="ECO:0000256" key="2">
    <source>
        <dbReference type="SAM" id="SignalP"/>
    </source>
</evidence>
<evidence type="ECO:0000313" key="4">
    <source>
        <dbReference type="EMBL" id="KCZ81380.1"/>
    </source>
</evidence>
<dbReference type="Pfam" id="PF01105">
    <property type="entry name" value="EMP24_GP25L"/>
    <property type="match status" value="1"/>
</dbReference>
<evidence type="ECO:0000256" key="1">
    <source>
        <dbReference type="SAM" id="Phobius"/>
    </source>
</evidence>
<sequence>MLLPFLFITKILTGAITIKPNSQFVFYEEFKKGERIKFECSENDGMDYELVIHNGNPKETLTELKLSYVVLHTEAQENMKLHFIFKNTNSDSIKIWFMLPDVTKEIQGPLGPVDGQDVVAELKNTLENIYVSQKNHIAKQIIHEKNVKNAKNTMFFFFMFEFFFNVFIAIYFYNDIVKLFRSKRRKL</sequence>
<dbReference type="AlphaFoldDB" id="A0A059F2F6"/>
<evidence type="ECO:0000313" key="5">
    <source>
        <dbReference type="Proteomes" id="UP000030655"/>
    </source>
</evidence>
<dbReference type="OrthoDB" id="2189237at2759"/>
<reference evidence="5" key="1">
    <citation type="submission" date="2013-02" db="EMBL/GenBank/DDBJ databases">
        <authorList>
            <consortium name="The Broad Institute Genome Sequencing Platform"/>
            <person name="Cuomo C."/>
            <person name="Becnel J."/>
            <person name="Sanscrainte N."/>
            <person name="Walker B."/>
            <person name="Young S.K."/>
            <person name="Zeng Q."/>
            <person name="Gargeya S."/>
            <person name="Fitzgerald M."/>
            <person name="Haas B."/>
            <person name="Abouelleil A."/>
            <person name="Alvarado L."/>
            <person name="Arachchi H.M."/>
            <person name="Berlin A.M."/>
            <person name="Chapman S.B."/>
            <person name="Dewar J."/>
            <person name="Goldberg J."/>
            <person name="Griggs A."/>
            <person name="Gujja S."/>
            <person name="Hansen M."/>
            <person name="Howarth C."/>
            <person name="Imamovic A."/>
            <person name="Larimer J."/>
            <person name="McCowan C."/>
            <person name="Murphy C."/>
            <person name="Neiman D."/>
            <person name="Pearson M."/>
            <person name="Priest M."/>
            <person name="Roberts A."/>
            <person name="Saif S."/>
            <person name="Shea T."/>
            <person name="Sisk P."/>
            <person name="Sykes S."/>
            <person name="Wortman J."/>
            <person name="Nusbaum C."/>
            <person name="Birren B."/>
        </authorList>
    </citation>
    <scope>NUCLEOTIDE SEQUENCE [LARGE SCALE GENOMIC DNA]</scope>
    <source>
        <strain evidence="5">PRA339</strain>
    </source>
</reference>
<feature type="transmembrane region" description="Helical" evidence="1">
    <location>
        <begin position="154"/>
        <end position="174"/>
    </location>
</feature>
<evidence type="ECO:0000259" key="3">
    <source>
        <dbReference type="Pfam" id="PF01105"/>
    </source>
</evidence>
<dbReference type="HOGENOM" id="CLU_122466_0_0_1"/>
<keyword evidence="2" id="KW-0732">Signal</keyword>
<keyword evidence="1" id="KW-1133">Transmembrane helix</keyword>
<dbReference type="Proteomes" id="UP000030655">
    <property type="component" value="Unassembled WGS sequence"/>
</dbReference>